<feature type="compositionally biased region" description="Basic and acidic residues" evidence="1">
    <location>
        <begin position="83"/>
        <end position="116"/>
    </location>
</feature>
<proteinExistence type="predicted"/>
<protein>
    <submittedName>
        <fullName evidence="2">Uncharacterized protein</fullName>
    </submittedName>
</protein>
<reference evidence="3" key="1">
    <citation type="submission" date="2008-08" db="EMBL/GenBank/DDBJ databases">
        <title>Annotation of Helicobacter cinaedi strain CCUG 18818.</title>
        <authorList>
            <consortium name="The Broad Institute Genome Sequencing Platform"/>
            <person name="Fox J.G."/>
            <person name="Shen Z."/>
            <person name="Charoenlap N."/>
            <person name="Schauer D.B."/>
            <person name="Ward D."/>
            <person name="Mehta T."/>
            <person name="Young S."/>
            <person name="Jaffe D."/>
            <person name="Gnerre S."/>
            <person name="Berlin A."/>
            <person name="Heiman D."/>
            <person name="Hepburn T."/>
            <person name="Shea T."/>
            <person name="Sykes S."/>
            <person name="Alvarado L."/>
            <person name="Kodira C."/>
            <person name="Borodovsky M."/>
            <person name="Lander E."/>
            <person name="Galagan J."/>
            <person name="Nusbaum C."/>
            <person name="Birren B."/>
        </authorList>
    </citation>
    <scope>NUCLEOTIDE SEQUENCE</scope>
    <source>
        <strain evidence="3">CCUG 18818</strain>
    </source>
</reference>
<dbReference type="AlphaFoldDB" id="A0AAI8MQL3"/>
<name>A0AAI8MQL3_9HELI</name>
<dbReference type="Proteomes" id="UP000006036">
    <property type="component" value="Chromosome 1"/>
</dbReference>
<feature type="compositionally biased region" description="Polar residues" evidence="1">
    <location>
        <begin position="117"/>
        <end position="141"/>
    </location>
</feature>
<reference evidence="4" key="4">
    <citation type="journal article" date="2014" name="Genome Announc.">
        <title>Draft genome sequences of six enterohepatic helicobacter species isolated from humans and one from rhesus macaques.</title>
        <authorList>
            <person name="Shen Z."/>
            <person name="Sheh A."/>
            <person name="Young S.K."/>
            <person name="Abouelliel A."/>
            <person name="Ward D.V."/>
            <person name="Earl A.M."/>
            <person name="Fox J.G."/>
        </authorList>
    </citation>
    <scope>NUCLEOTIDE SEQUENCE [LARGE SCALE GENOMIC DNA]</scope>
    <source>
        <strain evidence="4">CCUG 18818</strain>
    </source>
</reference>
<evidence type="ECO:0000313" key="4">
    <source>
        <dbReference type="Proteomes" id="UP000005755"/>
    </source>
</evidence>
<dbReference type="Proteomes" id="UP000005755">
    <property type="component" value="Unassembled WGS sequence"/>
</dbReference>
<accession>A0AAI8MQL3</accession>
<feature type="region of interest" description="Disordered" evidence="1">
    <location>
        <begin position="83"/>
        <end position="141"/>
    </location>
</feature>
<organism evidence="2 5">
    <name type="scientific">Helicobacter cinaedi CCUG 18818 = ATCC BAA-847</name>
    <dbReference type="NCBI Taxonomy" id="537971"/>
    <lineage>
        <taxon>Bacteria</taxon>
        <taxon>Pseudomonadati</taxon>
        <taxon>Campylobacterota</taxon>
        <taxon>Epsilonproteobacteria</taxon>
        <taxon>Campylobacterales</taxon>
        <taxon>Helicobacteraceae</taxon>
        <taxon>Helicobacter</taxon>
    </lineage>
</organism>
<evidence type="ECO:0000313" key="5">
    <source>
        <dbReference type="Proteomes" id="UP000006036"/>
    </source>
</evidence>
<sequence>MAITLDEIQSDEMINEFKRFMHFLTPKDRDIFIEKFMKEAEKVKKGEITLGNIIKDGARGIEEGFEAMPQGRIFNHINDKVKEEKERLEEAQTTPKDDENQLDKAQDQDISQDLKESTIQQEANQPTQTQEAQELSQEANTDTIEQNHQPLEQTQNLSFEDKIQNALEDIAQTHHKEFEEMGIVQNIKQGDEVYKVYDNEFILPKEEQERLKQEYDKAPNKEQWQPNIAFDITQAKAKHQDSQNFINDFINEFKQEAQYTPSIADERKLNPDTYFKDLIDWFEKKKMDNLNMPISKEDFKKEFYEYCKNGMSENEMKILLILQNKGTLSKEHKDMIEQGLKYNLTNNKLLDKGLETAITASVGENVTNNAVNDFVKTAIKMEKSDNALDKRMSEGVNQKIAQKIKEHSPNLLTENAKKLDAITNNKIDTLTQSQSQGKSKGR</sequence>
<evidence type="ECO:0000256" key="1">
    <source>
        <dbReference type="SAM" id="MobiDB-lite"/>
    </source>
</evidence>
<keyword evidence="4" id="KW-1185">Reference proteome</keyword>
<reference evidence="2 5" key="2">
    <citation type="journal article" date="2012" name="J. Bacteriol.">
        <title>Complete Genome Sequence of Helicobacter cinaedi Type Strain ATCC BAA-847.</title>
        <authorList>
            <person name="Miyoshi-Akiyama T."/>
            <person name="Takeshita N."/>
            <person name="Ohmagari N."/>
            <person name="Kirikae T."/>
        </authorList>
    </citation>
    <scope>NUCLEOTIDE SEQUENCE [LARGE SCALE GENOMIC DNA]</scope>
    <source>
        <strain evidence="2 5">ATCC BAA-847</strain>
    </source>
</reference>
<evidence type="ECO:0000313" key="2">
    <source>
        <dbReference type="EMBL" id="BAM33247.1"/>
    </source>
</evidence>
<dbReference type="RefSeq" id="WP_002955716.1">
    <property type="nucleotide sequence ID" value="NC_020555.1"/>
</dbReference>
<gene>
    <name evidence="2" type="ORF">HCBAA847_2029</name>
    <name evidence="3" type="ORF">HCCG_00433</name>
</gene>
<dbReference type="EMBL" id="DS990391">
    <property type="protein sequence ID" value="EFR45887.1"/>
    <property type="molecule type" value="Genomic_DNA"/>
</dbReference>
<dbReference type="KEGG" id="hcb:HCBAA847_2029"/>
<dbReference type="EMBL" id="AP012492">
    <property type="protein sequence ID" value="BAM33247.1"/>
    <property type="molecule type" value="Genomic_DNA"/>
</dbReference>
<evidence type="ECO:0000313" key="3">
    <source>
        <dbReference type="EMBL" id="EFR45887.1"/>
    </source>
</evidence>
<reference evidence="2" key="3">
    <citation type="submission" date="2012-07" db="EMBL/GenBank/DDBJ databases">
        <authorList>
            <person name="Akiyama T."/>
            <person name="Takeshita N."/>
            <person name="Ohmagari N."/>
            <person name="Kirikae T."/>
        </authorList>
    </citation>
    <scope>NUCLEOTIDE SEQUENCE</scope>
    <source>
        <strain evidence="2">ATCC BAA-847</strain>
    </source>
</reference>